<dbReference type="PROSITE" id="PS51186">
    <property type="entry name" value="GNAT"/>
    <property type="match status" value="1"/>
</dbReference>
<dbReference type="InterPro" id="IPR000182">
    <property type="entry name" value="GNAT_dom"/>
</dbReference>
<evidence type="ECO:0000313" key="5">
    <source>
        <dbReference type="Proteomes" id="UP001596152"/>
    </source>
</evidence>
<keyword evidence="2" id="KW-0012">Acyltransferase</keyword>
<dbReference type="SUPFAM" id="SSF55729">
    <property type="entry name" value="Acyl-CoA N-acyltransferases (Nat)"/>
    <property type="match status" value="1"/>
</dbReference>
<evidence type="ECO:0000256" key="1">
    <source>
        <dbReference type="ARBA" id="ARBA00022679"/>
    </source>
</evidence>
<gene>
    <name evidence="4" type="ORF">ACFPIE_06620</name>
</gene>
<dbReference type="InterPro" id="IPR016181">
    <property type="entry name" value="Acyl_CoA_acyltransferase"/>
</dbReference>
<keyword evidence="1" id="KW-0808">Transferase</keyword>
<protein>
    <submittedName>
        <fullName evidence="4">N-acetyltransferase family protein</fullName>
    </submittedName>
</protein>
<organism evidence="4 5">
    <name type="scientific">Brevundimonas staleyi</name>
    <dbReference type="NCBI Taxonomy" id="74326"/>
    <lineage>
        <taxon>Bacteria</taxon>
        <taxon>Pseudomonadati</taxon>
        <taxon>Pseudomonadota</taxon>
        <taxon>Alphaproteobacteria</taxon>
        <taxon>Caulobacterales</taxon>
        <taxon>Caulobacteraceae</taxon>
        <taxon>Brevundimonas</taxon>
    </lineage>
</organism>
<proteinExistence type="predicted"/>
<evidence type="ECO:0000313" key="4">
    <source>
        <dbReference type="EMBL" id="MFC5343580.1"/>
    </source>
</evidence>
<sequence length="178" mass="19237">MIRDAVVDDIPAITALYGHEVLTGTATFEETPPSEAEMAARLEAVLARGLPWVVAEMDGVFAGYAYLSPFRNRNAYRYTVENSVYVAGGLQGRGVGRALLSAVIERARELGLRHVMGVISDSATSAASIGLHERLGFERAGTWRHAGWKFDRWIDVHVMQLDLDPTAAAPSAPGVDLA</sequence>
<feature type="domain" description="N-acetyltransferase" evidence="3">
    <location>
        <begin position="1"/>
        <end position="164"/>
    </location>
</feature>
<evidence type="ECO:0000256" key="2">
    <source>
        <dbReference type="ARBA" id="ARBA00023315"/>
    </source>
</evidence>
<keyword evidence="5" id="KW-1185">Reference proteome</keyword>
<dbReference type="Gene3D" id="3.40.630.30">
    <property type="match status" value="1"/>
</dbReference>
<dbReference type="RefSeq" id="WP_374035915.1">
    <property type="nucleotide sequence ID" value="NZ_CP169082.1"/>
</dbReference>
<dbReference type="EMBL" id="JBHSLF010000014">
    <property type="protein sequence ID" value="MFC5343580.1"/>
    <property type="molecule type" value="Genomic_DNA"/>
</dbReference>
<comment type="caution">
    <text evidence="4">The sequence shown here is derived from an EMBL/GenBank/DDBJ whole genome shotgun (WGS) entry which is preliminary data.</text>
</comment>
<name>A0ABW0FPA6_9CAUL</name>
<dbReference type="Proteomes" id="UP001596152">
    <property type="component" value="Unassembled WGS sequence"/>
</dbReference>
<evidence type="ECO:0000259" key="3">
    <source>
        <dbReference type="PROSITE" id="PS51186"/>
    </source>
</evidence>
<dbReference type="Pfam" id="PF00583">
    <property type="entry name" value="Acetyltransf_1"/>
    <property type="match status" value="1"/>
</dbReference>
<reference evidence="5" key="1">
    <citation type="journal article" date="2019" name="Int. J. Syst. Evol. Microbiol.">
        <title>The Global Catalogue of Microorganisms (GCM) 10K type strain sequencing project: providing services to taxonomists for standard genome sequencing and annotation.</title>
        <authorList>
            <consortium name="The Broad Institute Genomics Platform"/>
            <consortium name="The Broad Institute Genome Sequencing Center for Infectious Disease"/>
            <person name="Wu L."/>
            <person name="Ma J."/>
        </authorList>
    </citation>
    <scope>NUCLEOTIDE SEQUENCE [LARGE SCALE GENOMIC DNA]</scope>
    <source>
        <strain evidence="5">JCM 12125</strain>
    </source>
</reference>
<accession>A0ABW0FPA6</accession>
<dbReference type="PANTHER" id="PTHR43072">
    <property type="entry name" value="N-ACETYLTRANSFERASE"/>
    <property type="match status" value="1"/>
</dbReference>
<dbReference type="PANTHER" id="PTHR43072:SF23">
    <property type="entry name" value="UPF0039 PROTEIN C11D3.02C"/>
    <property type="match status" value="1"/>
</dbReference>
<dbReference type="CDD" id="cd04301">
    <property type="entry name" value="NAT_SF"/>
    <property type="match status" value="1"/>
</dbReference>